<evidence type="ECO:0000313" key="2">
    <source>
        <dbReference type="EMBL" id="GAN13564.1"/>
    </source>
</evidence>
<comment type="caution">
    <text evidence="2">The sequence shown here is derived from an EMBL/GenBank/DDBJ whole genome shotgun (WGS) entry which is preliminary data.</text>
</comment>
<feature type="domain" description="Phytase-like" evidence="1">
    <location>
        <begin position="66"/>
        <end position="316"/>
    </location>
</feature>
<evidence type="ECO:0000259" key="1">
    <source>
        <dbReference type="Pfam" id="PF13449"/>
    </source>
</evidence>
<protein>
    <submittedName>
        <fullName evidence="2">DNA, contig: SP621</fullName>
    </submittedName>
</protein>
<dbReference type="GeneID" id="78527224"/>
<gene>
    <name evidence="2" type="ORF">SP6_21_00190</name>
</gene>
<dbReference type="Proteomes" id="UP000032025">
    <property type="component" value="Unassembled WGS sequence"/>
</dbReference>
<dbReference type="SUPFAM" id="SSF101898">
    <property type="entry name" value="NHL repeat"/>
    <property type="match status" value="1"/>
</dbReference>
<name>A0A0C9N1Y6_SPHPI</name>
<dbReference type="EMBL" id="BBJS01000021">
    <property type="protein sequence ID" value="GAN13564.1"/>
    <property type="molecule type" value="Genomic_DNA"/>
</dbReference>
<reference evidence="2 3" key="1">
    <citation type="submission" date="2014-08" db="EMBL/GenBank/DDBJ databases">
        <title>Whole genome shotgun sequence of Sphingomonas paucimobilis NBRC 13935.</title>
        <authorList>
            <person name="Hosoyama A."/>
            <person name="Hashimoto M."/>
            <person name="Hosoyama Y."/>
            <person name="Noguchi M."/>
            <person name="Uohara A."/>
            <person name="Ohji S."/>
            <person name="Katano-Makiyama Y."/>
            <person name="Ichikawa N."/>
            <person name="Kimura A."/>
            <person name="Yamazoe A."/>
            <person name="Fujita N."/>
        </authorList>
    </citation>
    <scope>NUCLEOTIDE SEQUENCE [LARGE SCALE GENOMIC DNA]</scope>
    <source>
        <strain evidence="2 3">NBRC 13935</strain>
    </source>
</reference>
<dbReference type="AlphaFoldDB" id="A0A0C9N1Y6"/>
<dbReference type="InterPro" id="IPR027372">
    <property type="entry name" value="Phytase-like_dom"/>
</dbReference>
<organism evidence="2 3">
    <name type="scientific">Sphingomonas paucimobilis NBRC 13935</name>
    <dbReference type="NCBI Taxonomy" id="1219050"/>
    <lineage>
        <taxon>Bacteria</taxon>
        <taxon>Pseudomonadati</taxon>
        <taxon>Pseudomonadota</taxon>
        <taxon>Alphaproteobacteria</taxon>
        <taxon>Sphingomonadales</taxon>
        <taxon>Sphingomonadaceae</taxon>
        <taxon>Sphingomonas</taxon>
    </lineage>
</organism>
<sequence length="339" mass="37763">MRVLLSCLLLLAFVPGWSGEQRLALLGTTPQMEVRAVALDPHDPARRRLGALTYLGGVTLRSRDPAFGGFSSLVVTGDRFLLLSDGGNFVRFRMGADWRPHGLRFGNLPAGPSVGWQKQDRDSESLARDPRTGALWVGFERYNQIWRYTPDFARAEGYVAPRAMARWPRNGGAESLAHMPDGRFVTISEEATVSKAERRGMKVAGEQTRQGLIFAGDPLRYRPRRFIYQVSPDHDVADAAALSDGSLVVVERRFRLPFRFSNRIMWVPAAEIAPGHLARGRLLADLDAPLIHDNFEGVAVTREGGATILWLVSDDNQTVLERTYLLKFRLDQRPAAGAR</sequence>
<dbReference type="InterPro" id="IPR014567">
    <property type="entry name" value="UCP031900"/>
</dbReference>
<accession>A0A0C9N1Y6</accession>
<proteinExistence type="predicted"/>
<dbReference type="Pfam" id="PF13449">
    <property type="entry name" value="Phytase-like"/>
    <property type="match status" value="1"/>
</dbReference>
<dbReference type="RefSeq" id="WP_007403720.1">
    <property type="nucleotide sequence ID" value="NZ_BBJS01000021.1"/>
</dbReference>
<dbReference type="PIRSF" id="PIRSF031900">
    <property type="entry name" value="UCP031900"/>
    <property type="match status" value="1"/>
</dbReference>
<keyword evidence="3" id="KW-1185">Reference proteome</keyword>
<evidence type="ECO:0000313" key="3">
    <source>
        <dbReference type="Proteomes" id="UP000032025"/>
    </source>
</evidence>